<dbReference type="OrthoDB" id="9795813at2"/>
<dbReference type="GeneID" id="93486189"/>
<dbReference type="NCBIfam" id="TIGR02357">
    <property type="entry name" value="ECF_ThiT_YuaJ"/>
    <property type="match status" value="1"/>
</dbReference>
<feature type="transmembrane region" description="Helical" evidence="1">
    <location>
        <begin position="7"/>
        <end position="27"/>
    </location>
</feature>
<sequence>MKLSTRVLTESGLCIALSLLLGMIVFWRMPQGGSIHAAHMVPLLLLALRRGPKVGMLGGLTYGILHFLLGAKYSLHPLSIILDYLLAYAALGLAGYAKEHNRASALVWSALAMFGRYVMTVLSGAIVFGSYAPAGMNPWWYSITYNATVIPPDAIINLIVLALIYAPIMRIQR</sequence>
<comment type="caution">
    <text evidence="2">The sequence shown here is derived from an EMBL/GenBank/DDBJ whole genome shotgun (WGS) entry which is preliminary data.</text>
</comment>
<dbReference type="AlphaFoldDB" id="A0A841R1W6"/>
<dbReference type="GO" id="GO:0015234">
    <property type="term" value="F:thiamine transmembrane transporter activity"/>
    <property type="evidence" value="ECO:0007669"/>
    <property type="project" value="InterPro"/>
</dbReference>
<reference evidence="2 3" key="1">
    <citation type="submission" date="2020-08" db="EMBL/GenBank/DDBJ databases">
        <title>Genomic Encyclopedia of Type Strains, Phase IV (KMG-IV): sequencing the most valuable type-strain genomes for metagenomic binning, comparative biology and taxonomic classification.</title>
        <authorList>
            <person name="Goeker M."/>
        </authorList>
    </citation>
    <scope>NUCLEOTIDE SEQUENCE [LARGE SCALE GENOMIC DNA]</scope>
    <source>
        <strain evidence="2 3">DSM 21255</strain>
    </source>
</reference>
<dbReference type="RefSeq" id="WP_159822865.1">
    <property type="nucleotide sequence ID" value="NZ_CABWNB010000002.1"/>
</dbReference>
<evidence type="ECO:0000313" key="2">
    <source>
        <dbReference type="EMBL" id="MBB6477875.1"/>
    </source>
</evidence>
<proteinExistence type="predicted"/>
<feature type="transmembrane region" description="Helical" evidence="1">
    <location>
        <begin position="81"/>
        <end position="98"/>
    </location>
</feature>
<name>A0A841R1W6_9FIRM</name>
<dbReference type="GO" id="GO:0005886">
    <property type="term" value="C:plasma membrane"/>
    <property type="evidence" value="ECO:0007669"/>
    <property type="project" value="InterPro"/>
</dbReference>
<keyword evidence="1" id="KW-0472">Membrane</keyword>
<organism evidence="2 3">
    <name type="scientific">Negativicoccus succinicivorans</name>
    <dbReference type="NCBI Taxonomy" id="620903"/>
    <lineage>
        <taxon>Bacteria</taxon>
        <taxon>Bacillati</taxon>
        <taxon>Bacillota</taxon>
        <taxon>Negativicutes</taxon>
        <taxon>Veillonellales</taxon>
        <taxon>Veillonellaceae</taxon>
        <taxon>Negativicoccus</taxon>
    </lineage>
</organism>
<keyword evidence="1" id="KW-1133">Transmembrane helix</keyword>
<dbReference type="InterPro" id="IPR012651">
    <property type="entry name" value="Thia_Transptr_ThiT"/>
</dbReference>
<accession>A0A841R1W6</accession>
<dbReference type="Proteomes" id="UP000591941">
    <property type="component" value="Unassembled WGS sequence"/>
</dbReference>
<keyword evidence="1" id="KW-0812">Transmembrane</keyword>
<dbReference type="Pfam" id="PF09515">
    <property type="entry name" value="Thia_YuaJ"/>
    <property type="match status" value="1"/>
</dbReference>
<dbReference type="EMBL" id="JACHHI010000003">
    <property type="protein sequence ID" value="MBB6477875.1"/>
    <property type="molecule type" value="Genomic_DNA"/>
</dbReference>
<keyword evidence="3" id="KW-1185">Reference proteome</keyword>
<feature type="transmembrane region" description="Helical" evidence="1">
    <location>
        <begin position="149"/>
        <end position="168"/>
    </location>
</feature>
<evidence type="ECO:0000313" key="3">
    <source>
        <dbReference type="Proteomes" id="UP000591941"/>
    </source>
</evidence>
<feature type="transmembrane region" description="Helical" evidence="1">
    <location>
        <begin position="105"/>
        <end position="129"/>
    </location>
</feature>
<dbReference type="Gene3D" id="1.10.1760.20">
    <property type="match status" value="1"/>
</dbReference>
<evidence type="ECO:0000256" key="1">
    <source>
        <dbReference type="SAM" id="Phobius"/>
    </source>
</evidence>
<gene>
    <name evidence="2" type="ORF">HNR45_000908</name>
</gene>
<protein>
    <submittedName>
        <fullName evidence="2">Thiamine transporter</fullName>
    </submittedName>
</protein>